<evidence type="ECO:0000259" key="2">
    <source>
        <dbReference type="Pfam" id="PF17900"/>
    </source>
</evidence>
<comment type="caution">
    <text evidence="3">The sequence shown here is derived from an EMBL/GenBank/DDBJ whole genome shotgun (WGS) entry which is preliminary data.</text>
</comment>
<dbReference type="Pfam" id="PF17900">
    <property type="entry name" value="Peptidase_M1_N"/>
    <property type="match status" value="1"/>
</dbReference>
<gene>
    <name evidence="3" type="ORF">SAMN05444387_1290</name>
</gene>
<dbReference type="InterPro" id="IPR045357">
    <property type="entry name" value="Aminopeptidase_N-like_N"/>
</dbReference>
<dbReference type="PANTHER" id="PTHR45726:SF3">
    <property type="entry name" value="LEUKOTRIENE A-4 HYDROLASE"/>
    <property type="match status" value="1"/>
</dbReference>
<evidence type="ECO:0000313" key="4">
    <source>
        <dbReference type="Proteomes" id="UP000184216"/>
    </source>
</evidence>
<evidence type="ECO:0000313" key="3">
    <source>
        <dbReference type="EMBL" id="SHL70496.1"/>
    </source>
</evidence>
<accession>A0ABY1J0K1</accession>
<dbReference type="Gene3D" id="1.10.390.10">
    <property type="entry name" value="Neutral Protease Domain 2"/>
    <property type="match status" value="1"/>
</dbReference>
<dbReference type="SUPFAM" id="SSF63737">
    <property type="entry name" value="Leukotriene A4 hydrolase N-terminal domain"/>
    <property type="match status" value="1"/>
</dbReference>
<dbReference type="SUPFAM" id="SSF55486">
    <property type="entry name" value="Metalloproteases ('zincins'), catalytic domain"/>
    <property type="match status" value="1"/>
</dbReference>
<dbReference type="InterPro" id="IPR034015">
    <property type="entry name" value="M1_LTA4H"/>
</dbReference>
<feature type="domain" description="Peptidase M1 membrane alanine aminopeptidase" evidence="1">
    <location>
        <begin position="291"/>
        <end position="494"/>
    </location>
</feature>
<dbReference type="InterPro" id="IPR042097">
    <property type="entry name" value="Aminopeptidase_N-like_N_sf"/>
</dbReference>
<name>A0ABY1J0K1_9FLAO</name>
<dbReference type="Proteomes" id="UP000184216">
    <property type="component" value="Unassembled WGS sequence"/>
</dbReference>
<dbReference type="InterPro" id="IPR014782">
    <property type="entry name" value="Peptidase_M1_dom"/>
</dbReference>
<dbReference type="Pfam" id="PF01433">
    <property type="entry name" value="Peptidase_M1"/>
    <property type="match status" value="1"/>
</dbReference>
<evidence type="ECO:0000259" key="1">
    <source>
        <dbReference type="Pfam" id="PF01433"/>
    </source>
</evidence>
<protein>
    <submittedName>
        <fullName evidence="3">Peptidase family M1</fullName>
    </submittedName>
</protein>
<reference evidence="3 4" key="1">
    <citation type="submission" date="2016-11" db="EMBL/GenBank/DDBJ databases">
        <authorList>
            <person name="Varghese N."/>
            <person name="Submissions S."/>
        </authorList>
    </citation>
    <scope>NUCLEOTIDE SEQUENCE [LARGE SCALE GENOMIC DNA]</scope>
    <source>
        <strain evidence="3 4">DSM 6368</strain>
    </source>
</reference>
<dbReference type="InterPro" id="IPR027268">
    <property type="entry name" value="Peptidase_M4/M1_CTD_sf"/>
</dbReference>
<dbReference type="EMBL" id="FRBX01000001">
    <property type="protein sequence ID" value="SHL70496.1"/>
    <property type="molecule type" value="Genomic_DNA"/>
</dbReference>
<organism evidence="3 4">
    <name type="scientific">Flavobacterium pectinovorum</name>
    <dbReference type="NCBI Taxonomy" id="29533"/>
    <lineage>
        <taxon>Bacteria</taxon>
        <taxon>Pseudomonadati</taxon>
        <taxon>Bacteroidota</taxon>
        <taxon>Flavobacteriia</taxon>
        <taxon>Flavobacteriales</taxon>
        <taxon>Flavobacteriaceae</taxon>
        <taxon>Flavobacterium</taxon>
    </lineage>
</organism>
<proteinExistence type="predicted"/>
<dbReference type="Gene3D" id="2.60.40.1730">
    <property type="entry name" value="tricorn interacting facor f3 domain"/>
    <property type="match status" value="1"/>
</dbReference>
<dbReference type="PANTHER" id="PTHR45726">
    <property type="entry name" value="LEUKOTRIENE A-4 HYDROLASE"/>
    <property type="match status" value="1"/>
</dbReference>
<feature type="domain" description="Aminopeptidase N-like N-terminal" evidence="2">
    <location>
        <begin position="71"/>
        <end position="247"/>
    </location>
</feature>
<sequence>MFTFVKIKFYKYVIISISTIMKNYFGGFFIAFLVCFTTNAQGLLNKSETVFTHQDTLRGSITKERAWWDLKYYHLDVKVNPSEKTITGSNTVRYTVLTSYNKMQIDLQEPMQIYKVTQNGKELKFKRDGNAFFIDLAAAQKVGETKEIVISFGGKPKEAIKPPWDGGITWKKDKNGKDFIASSCQGLGASIWWPNKDHMYDEVENMLISVNVPGDLTDVSNGRLQSVKKQKDGTKTFNWYVSNPINNYGVNINIGDYVNFSEKYKGEKGDLDCNYYVLRDNLAVAKEQFKDAPRMLKAFENWFGPYPFYEDSYKLVEAPYLGMEHQSSVTYGNEYKNGYLGRDLSGTGWGLKFDFIIIHESGHEWFANNITYKDIADMWIHESFTNYSESLFVEYYYGKEAGAEYVRGCRKNIHNDTPIIGHYDVNNEGSGDMYPKGANMLHTIRQIINNDAKWKSILRGLNSTFYHQTVTSKQIEDYINTQSGINFNRVFAQYLTTTQIPVFEYIFKNGTLGYHWTNCVSKFDMPVKVKINGVETWLKPTTEWQSEKTTNENRTLEVDKDFYVTSSNIVE</sequence>
<keyword evidence="4" id="KW-1185">Reference proteome</keyword>
<dbReference type="CDD" id="cd09603">
    <property type="entry name" value="M1_APN_like"/>
    <property type="match status" value="1"/>
</dbReference>